<dbReference type="EMBL" id="CAIIXF020000011">
    <property type="protein sequence ID" value="CAH1798520.1"/>
    <property type="molecule type" value="Genomic_DNA"/>
</dbReference>
<evidence type="ECO:0000313" key="2">
    <source>
        <dbReference type="Proteomes" id="UP000749559"/>
    </source>
</evidence>
<dbReference type="OrthoDB" id="28868at2759"/>
<dbReference type="GO" id="GO:0003677">
    <property type="term" value="F:DNA binding"/>
    <property type="evidence" value="ECO:0007669"/>
    <property type="project" value="InterPro"/>
</dbReference>
<sequence>MPQLDRWAVLQLSLLILAVPAQYMISKYMDSPSTERSQALRKILSSALELRNKYFTWKSWEKWYRQIVQNLRAKSPSFKGNADDEGESPAIEVMKYRDPKGHFADSPEPRRPRPPEVKYRVGQVIKHKIWGYRGVIIGWDPKARAPEEWLQANHPPNKKHWRDMPNYSILVDTRDRMSPQTTYVPQENIEIVRNTAVVHPLLHE</sequence>
<evidence type="ECO:0000313" key="1">
    <source>
        <dbReference type="EMBL" id="CAH1798520.1"/>
    </source>
</evidence>
<dbReference type="InterPro" id="IPR011722">
    <property type="entry name" value="Hemimethylated_DNA-bd_dom"/>
</dbReference>
<dbReference type="NCBIfam" id="TIGR02097">
    <property type="entry name" value="yccV"/>
    <property type="match status" value="1"/>
</dbReference>
<dbReference type="InterPro" id="IPR036623">
    <property type="entry name" value="Hemimethylated_DNA-bd_sf"/>
</dbReference>
<accession>A0A8J1TDE5</accession>
<dbReference type="PANTHER" id="PTHR48439:SF1">
    <property type="entry name" value="HEMIMETHYLATED DNA-BINDING DOMAIN-CONTAINING PROTEIN"/>
    <property type="match status" value="1"/>
</dbReference>
<dbReference type="Proteomes" id="UP000749559">
    <property type="component" value="Unassembled WGS sequence"/>
</dbReference>
<protein>
    <submittedName>
        <fullName evidence="1">Uncharacterized protein</fullName>
    </submittedName>
</protein>
<dbReference type="SMART" id="SM00992">
    <property type="entry name" value="YccV-like"/>
    <property type="match status" value="1"/>
</dbReference>
<reference evidence="1" key="1">
    <citation type="submission" date="2022-03" db="EMBL/GenBank/DDBJ databases">
        <authorList>
            <person name="Martin C."/>
        </authorList>
    </citation>
    <scope>NUCLEOTIDE SEQUENCE</scope>
</reference>
<gene>
    <name evidence="1" type="ORF">OFUS_LOCUS22662</name>
</gene>
<comment type="caution">
    <text evidence="1">The sequence shown here is derived from an EMBL/GenBank/DDBJ whole genome shotgun (WGS) entry which is preliminary data.</text>
</comment>
<feature type="non-terminal residue" evidence="1">
    <location>
        <position position="1"/>
    </location>
</feature>
<dbReference type="InterPro" id="IPR053189">
    <property type="entry name" value="Clp_protease_adapter_ClpF"/>
</dbReference>
<dbReference type="Pfam" id="PF08755">
    <property type="entry name" value="YccV-like"/>
    <property type="match status" value="1"/>
</dbReference>
<dbReference type="SUPFAM" id="SSF141255">
    <property type="entry name" value="YccV-like"/>
    <property type="match status" value="1"/>
</dbReference>
<organism evidence="1 2">
    <name type="scientific">Owenia fusiformis</name>
    <name type="common">Polychaete worm</name>
    <dbReference type="NCBI Taxonomy" id="6347"/>
    <lineage>
        <taxon>Eukaryota</taxon>
        <taxon>Metazoa</taxon>
        <taxon>Spiralia</taxon>
        <taxon>Lophotrochozoa</taxon>
        <taxon>Annelida</taxon>
        <taxon>Polychaeta</taxon>
        <taxon>Sedentaria</taxon>
        <taxon>Canalipalpata</taxon>
        <taxon>Sabellida</taxon>
        <taxon>Oweniida</taxon>
        <taxon>Oweniidae</taxon>
        <taxon>Owenia</taxon>
    </lineage>
</organism>
<proteinExistence type="predicted"/>
<name>A0A8J1TDE5_OWEFU</name>
<keyword evidence="2" id="KW-1185">Reference proteome</keyword>
<dbReference type="AlphaFoldDB" id="A0A8J1TDE5"/>
<dbReference type="Gene3D" id="2.30.30.390">
    <property type="entry name" value="Hemimethylated DNA-binding domain"/>
    <property type="match status" value="1"/>
</dbReference>
<dbReference type="PANTHER" id="PTHR48439">
    <property type="entry name" value="HEMIMETHYLATED DNA-BINDING DOMAIN-CONTAINING PROTEIN"/>
    <property type="match status" value="1"/>
</dbReference>